<organism evidence="1 2">
    <name type="scientific">Botrytis porri</name>
    <dbReference type="NCBI Taxonomy" id="87229"/>
    <lineage>
        <taxon>Eukaryota</taxon>
        <taxon>Fungi</taxon>
        <taxon>Dikarya</taxon>
        <taxon>Ascomycota</taxon>
        <taxon>Pezizomycotina</taxon>
        <taxon>Leotiomycetes</taxon>
        <taxon>Helotiales</taxon>
        <taxon>Sclerotiniaceae</taxon>
        <taxon>Botrytis</taxon>
    </lineage>
</organism>
<proteinExistence type="predicted"/>
<accession>A0A4Z1KWH1</accession>
<evidence type="ECO:0000313" key="1">
    <source>
        <dbReference type="EMBL" id="TGO88793.1"/>
    </source>
</evidence>
<sequence length="234" mass="26343">MSDSEELTEADDIDPSLIEEVEPAYHYPALRHNFHWITRIYKFHQFSSQVCAMNQANLVVKRAPVERYWFWLIERRLNDWPQAPKSTEEKQALLRLAFEQCKLPVIESFWAKRALEAGDPSVAESGIQAVDADFTVSQCVERYAFTQDDFRHIDGSVLAVVPNQEATDTVSPEQQAANEVEQALLFGESRERTGFGGVSDGFSGGESGEDINVDGDVVMGYIWADSVKNSDTMV</sequence>
<dbReference type="EMBL" id="PQXO01000141">
    <property type="protein sequence ID" value="TGO88793.1"/>
    <property type="molecule type" value="Genomic_DNA"/>
</dbReference>
<protein>
    <submittedName>
        <fullName evidence="1">Uncharacterized protein</fullName>
    </submittedName>
</protein>
<name>A0A4Z1KWH1_9HELO</name>
<dbReference type="AlphaFoldDB" id="A0A4Z1KWH1"/>
<reference evidence="1 2" key="1">
    <citation type="submission" date="2017-12" db="EMBL/GenBank/DDBJ databases">
        <title>Comparative genomics of Botrytis spp.</title>
        <authorList>
            <person name="Valero-Jimenez C.A."/>
            <person name="Tapia P."/>
            <person name="Veloso J."/>
            <person name="Silva-Moreno E."/>
            <person name="Staats M."/>
            <person name="Valdes J.H."/>
            <person name="Van Kan J.A.L."/>
        </authorList>
    </citation>
    <scope>NUCLEOTIDE SEQUENCE [LARGE SCALE GENOMIC DNA]</scope>
    <source>
        <strain evidence="1 2">MUCL3349</strain>
    </source>
</reference>
<gene>
    <name evidence="1" type="ORF">BPOR_0141g00040</name>
</gene>
<evidence type="ECO:0000313" key="2">
    <source>
        <dbReference type="Proteomes" id="UP000297280"/>
    </source>
</evidence>
<comment type="caution">
    <text evidence="1">The sequence shown here is derived from an EMBL/GenBank/DDBJ whole genome shotgun (WGS) entry which is preliminary data.</text>
</comment>
<dbReference type="Proteomes" id="UP000297280">
    <property type="component" value="Unassembled WGS sequence"/>
</dbReference>
<keyword evidence="2" id="KW-1185">Reference proteome</keyword>